<evidence type="ECO:0000256" key="6">
    <source>
        <dbReference type="PROSITE-ProRule" id="PRU00104"/>
    </source>
</evidence>
<dbReference type="PANTHER" id="PTHR11254:SF340">
    <property type="entry name" value="APOPTOSIS-RESISTANT E3 UBIQUITIN PROTEIN LIGASE 1"/>
    <property type="match status" value="1"/>
</dbReference>
<dbReference type="PROSITE" id="PS50237">
    <property type="entry name" value="HECT"/>
    <property type="match status" value="1"/>
</dbReference>
<feature type="region of interest" description="Disordered" evidence="7">
    <location>
        <begin position="1"/>
        <end position="40"/>
    </location>
</feature>
<dbReference type="EMBL" id="JAHLQT010013238">
    <property type="protein sequence ID" value="KAG7170866.1"/>
    <property type="molecule type" value="Genomic_DNA"/>
</dbReference>
<evidence type="ECO:0000256" key="4">
    <source>
        <dbReference type="ARBA" id="ARBA00022679"/>
    </source>
</evidence>
<comment type="caution">
    <text evidence="9">The sequence shown here is derived from an EMBL/GenBank/DDBJ whole genome shotgun (WGS) entry which is preliminary data.</text>
</comment>
<evidence type="ECO:0000256" key="3">
    <source>
        <dbReference type="ARBA" id="ARBA00012485"/>
    </source>
</evidence>
<dbReference type="GO" id="GO:0009966">
    <property type="term" value="P:regulation of signal transduction"/>
    <property type="evidence" value="ECO:0007669"/>
    <property type="project" value="UniProtKB-ARBA"/>
</dbReference>
<evidence type="ECO:0000259" key="8">
    <source>
        <dbReference type="PROSITE" id="PS50237"/>
    </source>
</evidence>
<feature type="non-terminal residue" evidence="9">
    <location>
        <position position="1"/>
    </location>
</feature>
<proteinExistence type="predicted"/>
<dbReference type="InterPro" id="IPR000569">
    <property type="entry name" value="HECT_dom"/>
</dbReference>
<evidence type="ECO:0000256" key="5">
    <source>
        <dbReference type="ARBA" id="ARBA00022786"/>
    </source>
</evidence>
<dbReference type="InterPro" id="IPR050409">
    <property type="entry name" value="E3_ubiq-protein_ligase"/>
</dbReference>
<evidence type="ECO:0000313" key="10">
    <source>
        <dbReference type="Proteomes" id="UP000747542"/>
    </source>
</evidence>
<dbReference type="Gene3D" id="3.90.1750.10">
    <property type="entry name" value="Hect, E3 ligase catalytic domains"/>
    <property type="match status" value="1"/>
</dbReference>
<dbReference type="SMART" id="SM00119">
    <property type="entry name" value="HECTc"/>
    <property type="match status" value="1"/>
</dbReference>
<dbReference type="SUPFAM" id="SSF56204">
    <property type="entry name" value="Hect, E3 ligase catalytic domain"/>
    <property type="match status" value="1"/>
</dbReference>
<dbReference type="GO" id="GO:0043066">
    <property type="term" value="P:negative regulation of apoptotic process"/>
    <property type="evidence" value="ECO:0007669"/>
    <property type="project" value="TreeGrafter"/>
</dbReference>
<dbReference type="InterPro" id="IPR035983">
    <property type="entry name" value="Hect_E3_ubiquitin_ligase"/>
</dbReference>
<feature type="region of interest" description="Disordered" evidence="7">
    <location>
        <begin position="333"/>
        <end position="360"/>
    </location>
</feature>
<accession>A0A8J5K7R9</accession>
<keyword evidence="4" id="KW-0808">Transferase</keyword>
<dbReference type="GO" id="GO:0006511">
    <property type="term" value="P:ubiquitin-dependent protein catabolic process"/>
    <property type="evidence" value="ECO:0007669"/>
    <property type="project" value="TreeGrafter"/>
</dbReference>
<organism evidence="9 10">
    <name type="scientific">Homarus americanus</name>
    <name type="common">American lobster</name>
    <dbReference type="NCBI Taxonomy" id="6706"/>
    <lineage>
        <taxon>Eukaryota</taxon>
        <taxon>Metazoa</taxon>
        <taxon>Ecdysozoa</taxon>
        <taxon>Arthropoda</taxon>
        <taxon>Crustacea</taxon>
        <taxon>Multicrustacea</taxon>
        <taxon>Malacostraca</taxon>
        <taxon>Eumalacostraca</taxon>
        <taxon>Eucarida</taxon>
        <taxon>Decapoda</taxon>
        <taxon>Pleocyemata</taxon>
        <taxon>Astacidea</taxon>
        <taxon>Nephropoidea</taxon>
        <taxon>Nephropidae</taxon>
        <taxon>Homarus</taxon>
    </lineage>
</organism>
<keyword evidence="5 6" id="KW-0833">Ubl conjugation pathway</keyword>
<dbReference type="EC" id="2.3.2.26" evidence="3"/>
<feature type="compositionally biased region" description="Low complexity" evidence="7">
    <location>
        <begin position="338"/>
        <end position="355"/>
    </location>
</feature>
<dbReference type="Proteomes" id="UP000747542">
    <property type="component" value="Unassembled WGS sequence"/>
</dbReference>
<evidence type="ECO:0000256" key="2">
    <source>
        <dbReference type="ARBA" id="ARBA00004906"/>
    </source>
</evidence>
<dbReference type="GO" id="GO:0061630">
    <property type="term" value="F:ubiquitin protein ligase activity"/>
    <property type="evidence" value="ECO:0007669"/>
    <property type="project" value="UniProtKB-EC"/>
</dbReference>
<evidence type="ECO:0000313" key="9">
    <source>
        <dbReference type="EMBL" id="KAG7170866.1"/>
    </source>
</evidence>
<reference evidence="9" key="1">
    <citation type="journal article" date="2021" name="Sci. Adv.">
        <title>The American lobster genome reveals insights on longevity, neural, and immune adaptations.</title>
        <authorList>
            <person name="Polinski J.M."/>
            <person name="Zimin A.V."/>
            <person name="Clark K.F."/>
            <person name="Kohn A.B."/>
            <person name="Sadowski N."/>
            <person name="Timp W."/>
            <person name="Ptitsyn A."/>
            <person name="Khanna P."/>
            <person name="Romanova D.Y."/>
            <person name="Williams P."/>
            <person name="Greenwood S.J."/>
            <person name="Moroz L.L."/>
            <person name="Walt D.R."/>
            <person name="Bodnar A.G."/>
        </authorList>
    </citation>
    <scope>NUCLEOTIDE SEQUENCE</scope>
    <source>
        <strain evidence="9">GMGI-L3</strain>
    </source>
</reference>
<gene>
    <name evidence="9" type="primary">AREL1-L</name>
    <name evidence="9" type="ORF">Hamer_G012428</name>
</gene>
<comment type="caution">
    <text evidence="6">Lacks conserved residue(s) required for the propagation of feature annotation.</text>
</comment>
<feature type="compositionally biased region" description="Polar residues" evidence="7">
    <location>
        <begin position="1"/>
        <end position="18"/>
    </location>
</feature>
<evidence type="ECO:0000256" key="1">
    <source>
        <dbReference type="ARBA" id="ARBA00000885"/>
    </source>
</evidence>
<dbReference type="FunFam" id="3.30.2160.10:FF:000008">
    <property type="entry name" value="Apoptosis-resistant E3 ubiquitin protein ligase 1"/>
    <property type="match status" value="1"/>
</dbReference>
<comment type="pathway">
    <text evidence="2">Protein modification; protein ubiquitination.</text>
</comment>
<dbReference type="AlphaFoldDB" id="A0A8J5K7R9"/>
<protein>
    <recommendedName>
        <fullName evidence="3">HECT-type E3 ubiquitin transferase</fullName>
        <ecNumber evidence="3">2.3.2.26</ecNumber>
    </recommendedName>
</protein>
<evidence type="ECO:0000256" key="7">
    <source>
        <dbReference type="SAM" id="MobiDB-lite"/>
    </source>
</evidence>
<dbReference type="Pfam" id="PF00632">
    <property type="entry name" value="HECT"/>
    <property type="match status" value="1"/>
</dbReference>
<name>A0A8J5K7R9_HOMAM</name>
<dbReference type="GO" id="GO:0005829">
    <property type="term" value="C:cytosol"/>
    <property type="evidence" value="ECO:0007669"/>
    <property type="project" value="TreeGrafter"/>
</dbReference>
<feature type="domain" description="HECT" evidence="8">
    <location>
        <begin position="358"/>
        <end position="612"/>
    </location>
</feature>
<dbReference type="Gene3D" id="3.30.2160.10">
    <property type="entry name" value="Hect, E3 ligase catalytic domain"/>
    <property type="match status" value="1"/>
</dbReference>
<dbReference type="PANTHER" id="PTHR11254">
    <property type="entry name" value="HECT DOMAIN UBIQUITIN-PROTEIN LIGASE"/>
    <property type="match status" value="1"/>
</dbReference>
<comment type="catalytic activity">
    <reaction evidence="1">
        <text>S-ubiquitinyl-[E2 ubiquitin-conjugating enzyme]-L-cysteine + [acceptor protein]-L-lysine = [E2 ubiquitin-conjugating enzyme]-L-cysteine + N(6)-ubiquitinyl-[acceptor protein]-L-lysine.</text>
        <dbReference type="EC" id="2.3.2.26"/>
    </reaction>
</comment>
<dbReference type="GO" id="GO:0000209">
    <property type="term" value="P:protein polyubiquitination"/>
    <property type="evidence" value="ECO:0007669"/>
    <property type="project" value="TreeGrafter"/>
</dbReference>
<keyword evidence="10" id="KW-1185">Reference proteome</keyword>
<sequence length="612" mass="69286">MRRQLQDSPALNLSSKFYQRNGRPYPISDADGPPDPSKTAMVQHSSTVVCTASQPHHILIEPRDQYHNVCSFSPGQADTDNYSISIVEEEEEAMVDDPTPSTPPPRNREVLSVCEFWKKYNIKNAVDRIVEAWRKINIATVACKPLFANSEVSGAEQTEASGERQSVAATLLDTVEAARSFSAPGFSNVQVKDLQEIICQHQHKLTIEEMLEDEEEEQRATQEDNVKPGEPTTRRLTELLTTIERFGEQLEEYDTRPHAQNHICLEYKAMYVYHVNARQQALITVQGIWYLRKAQPVNALANITLGDDDGITDDDIEVLGDLLVEELPQDFEGFDTEQGGSSNQSSLPQNPSTSPVKHFTDSIKGEEGLDWGGVRREWFELICAQLFDNNNGLFASLHEGRQALVHPDPYRPPQMKLKHYEFAGRVVGKCLYESALGSGYRQTVRARFTRSFLAQLIGLRVHYKHFAQDDPELHSGKIRHLLDYGVDKLEDELSFTDEVLLPSGQVKVVELEPGGMNRIVTNNNKLQYLDALAQYRLSVRVRHEVDAFLAGLNEIIPDNLLCIFDENELELLMCGIEEYSIADFKANHVVNGSSPEFRRVLYWFWTAVSNFT</sequence>